<dbReference type="AlphaFoldDB" id="Q30YF8"/>
<proteinExistence type="predicted"/>
<evidence type="ECO:0000313" key="3">
    <source>
        <dbReference type="Proteomes" id="UP000002710"/>
    </source>
</evidence>
<dbReference type="InterPro" id="IPR003748">
    <property type="entry name" value="DUF169"/>
</dbReference>
<feature type="compositionally biased region" description="Pro residues" evidence="1">
    <location>
        <begin position="285"/>
        <end position="296"/>
    </location>
</feature>
<evidence type="ECO:0000313" key="2">
    <source>
        <dbReference type="EMBL" id="ABB39288.1"/>
    </source>
</evidence>
<dbReference type="EMBL" id="CP000112">
    <property type="protein sequence ID" value="ABB39288.1"/>
    <property type="molecule type" value="Genomic_DNA"/>
</dbReference>
<dbReference type="KEGG" id="dde:Dde_2491"/>
<accession>Q30YF8</accession>
<evidence type="ECO:0000256" key="1">
    <source>
        <dbReference type="SAM" id="MobiDB-lite"/>
    </source>
</evidence>
<dbReference type="HOGENOM" id="CLU_086296_1_0_7"/>
<reference evidence="2 3" key="1">
    <citation type="journal article" date="2011" name="J. Bacteriol.">
        <title>Complete genome sequence and updated annotation of Desulfovibrio alaskensis G20.</title>
        <authorList>
            <person name="Hauser L.J."/>
            <person name="Land M.L."/>
            <person name="Brown S.D."/>
            <person name="Larimer F."/>
            <person name="Keller K.L."/>
            <person name="Rapp-Giles B.J."/>
            <person name="Price M.N."/>
            <person name="Lin M."/>
            <person name="Bruce D.C."/>
            <person name="Detter J.C."/>
            <person name="Tapia R."/>
            <person name="Han C.S."/>
            <person name="Goodwin L.A."/>
            <person name="Cheng J.F."/>
            <person name="Pitluck S."/>
            <person name="Copeland A."/>
            <person name="Lucas S."/>
            <person name="Nolan M."/>
            <person name="Lapidus A.L."/>
            <person name="Palumbo A.V."/>
            <person name="Wall J.D."/>
        </authorList>
    </citation>
    <scope>NUCLEOTIDE SEQUENCE [LARGE SCALE GENOMIC DNA]</scope>
    <source>
        <strain evidence="3">ATCC BAA 1058 / DSM 17464 / G20</strain>
    </source>
</reference>
<dbReference type="DNASU" id="3757508"/>
<dbReference type="Pfam" id="PF02596">
    <property type="entry name" value="DUF169"/>
    <property type="match status" value="1"/>
</dbReference>
<keyword evidence="3" id="KW-1185">Reference proteome</keyword>
<gene>
    <name evidence="2" type="ordered locus">Dde_2491</name>
</gene>
<organism evidence="2 3">
    <name type="scientific">Oleidesulfovibrio alaskensis (strain ATCC BAA-1058 / DSM 17464 / G20)</name>
    <name type="common">Desulfovibrio alaskensis</name>
    <dbReference type="NCBI Taxonomy" id="207559"/>
    <lineage>
        <taxon>Bacteria</taxon>
        <taxon>Pseudomonadati</taxon>
        <taxon>Thermodesulfobacteriota</taxon>
        <taxon>Desulfovibrionia</taxon>
        <taxon>Desulfovibrionales</taxon>
        <taxon>Desulfovibrionaceae</taxon>
        <taxon>Oleidesulfovibrio</taxon>
    </lineage>
</organism>
<dbReference type="RefSeq" id="WP_011368350.1">
    <property type="nucleotide sequence ID" value="NC_007519.1"/>
</dbReference>
<evidence type="ECO:0008006" key="4">
    <source>
        <dbReference type="Google" id="ProtNLM"/>
    </source>
</evidence>
<name>Q30YF8_OLEA2</name>
<dbReference type="eggNOG" id="COG2043">
    <property type="taxonomic scope" value="Bacteria"/>
</dbReference>
<sequence length="296" mass="33336">MTMQQVLDGTATFMEHLGLNEEPLGVYYSDDKPENAFGPKTGVPISRELEESGKLDMREVMKSFTCVMGSIWLARKKHGAAFISQTEYGCPGGVYYCAMLQPHLRFIEHYVSTGFEGTPLQGERYMPDPDAMRNFILRVAPRKAPARYCIFKPLSLFSAQEKPEFIIFFARPEVLTGLFTQTVFTTGDMDCVASPFGAGCTNILGWPLYYKEKGIEKAVIGGFDPSARKFMKTDELTFTVPLSLYEKMLAALPESMFTHETDWKNVRKKVARSAKAWRVRRPGAKQPPPSTCPITY</sequence>
<dbReference type="Proteomes" id="UP000002710">
    <property type="component" value="Chromosome"/>
</dbReference>
<dbReference type="STRING" id="207559.Dde_2491"/>
<protein>
    <recommendedName>
        <fullName evidence="4">DUF169 domain-containing protein</fullName>
    </recommendedName>
</protein>
<feature type="region of interest" description="Disordered" evidence="1">
    <location>
        <begin position="277"/>
        <end position="296"/>
    </location>
</feature>